<dbReference type="EMBL" id="NKCL01000819">
    <property type="protein sequence ID" value="RSL50274.1"/>
    <property type="molecule type" value="Genomic_DNA"/>
</dbReference>
<evidence type="ECO:0000313" key="1">
    <source>
        <dbReference type="EMBL" id="RSL50274.1"/>
    </source>
</evidence>
<proteinExistence type="predicted"/>
<protein>
    <submittedName>
        <fullName evidence="1">Uncharacterized protein</fullName>
    </submittedName>
</protein>
<accession>A0A428PB68</accession>
<gene>
    <name evidence="1" type="ORF">CEP51_015370</name>
</gene>
<dbReference type="AlphaFoldDB" id="A0A428PB68"/>
<keyword evidence="2" id="KW-1185">Reference proteome</keyword>
<name>A0A428PB68_9HYPO</name>
<sequence length="90" mass="9929">MIPACPSLFKTNTSSLGRHPSLSRPVLELFETVTDFALYPTTILLALQSICTGAFQQDDRSVQPLGLYLISPSTLYNNQRELAAVRFVLA</sequence>
<reference evidence="1 2" key="1">
    <citation type="submission" date="2017-06" db="EMBL/GenBank/DDBJ databases">
        <title>Comparative genomic analysis of Ambrosia Fusariam Clade fungi.</title>
        <authorList>
            <person name="Stajich J.E."/>
            <person name="Carrillo J."/>
            <person name="Kijimoto T."/>
            <person name="Eskalen A."/>
            <person name="O'Donnell K."/>
            <person name="Kasson M."/>
        </authorList>
    </citation>
    <scope>NUCLEOTIDE SEQUENCE [LARGE SCALE GENOMIC DNA]</scope>
    <source>
        <strain evidence="1 2">NRRL62606</strain>
    </source>
</reference>
<evidence type="ECO:0000313" key="2">
    <source>
        <dbReference type="Proteomes" id="UP000287972"/>
    </source>
</evidence>
<dbReference type="Proteomes" id="UP000287972">
    <property type="component" value="Unassembled WGS sequence"/>
</dbReference>
<organism evidence="1 2">
    <name type="scientific">Fusarium floridanum</name>
    <dbReference type="NCBI Taxonomy" id="1325733"/>
    <lineage>
        <taxon>Eukaryota</taxon>
        <taxon>Fungi</taxon>
        <taxon>Dikarya</taxon>
        <taxon>Ascomycota</taxon>
        <taxon>Pezizomycotina</taxon>
        <taxon>Sordariomycetes</taxon>
        <taxon>Hypocreomycetidae</taxon>
        <taxon>Hypocreales</taxon>
        <taxon>Nectriaceae</taxon>
        <taxon>Fusarium</taxon>
        <taxon>Fusarium solani species complex</taxon>
    </lineage>
</organism>
<comment type="caution">
    <text evidence="1">The sequence shown here is derived from an EMBL/GenBank/DDBJ whole genome shotgun (WGS) entry which is preliminary data.</text>
</comment>